<dbReference type="Pfam" id="PF00240">
    <property type="entry name" value="ubiquitin"/>
    <property type="match status" value="1"/>
</dbReference>
<accession>A0A671YQD1</accession>
<dbReference type="PANTHER" id="PTHR12650">
    <property type="entry name" value="40S RIBOSOMAL PROTEIN S30/UBIQUITIN-LIKE PROTEIN FUBI"/>
    <property type="match status" value="1"/>
</dbReference>
<keyword evidence="1" id="KW-0689">Ribosomal protein</keyword>
<dbReference type="PROSITE" id="PS50053">
    <property type="entry name" value="UBIQUITIN_2"/>
    <property type="match status" value="1"/>
</dbReference>
<feature type="compositionally biased region" description="Basic residues" evidence="3">
    <location>
        <begin position="136"/>
        <end position="145"/>
    </location>
</feature>
<reference evidence="5" key="1">
    <citation type="submission" date="2021-04" db="EMBL/GenBank/DDBJ databases">
        <authorList>
            <consortium name="Wellcome Sanger Institute Data Sharing"/>
        </authorList>
    </citation>
    <scope>NUCLEOTIDE SEQUENCE [LARGE SCALE GENOMIC DNA]</scope>
</reference>
<dbReference type="GeneTree" id="ENSGT00390000007479"/>
<dbReference type="Gene3D" id="3.10.20.90">
    <property type="entry name" value="Phosphatidylinositol 3-kinase Catalytic Subunit, Chain A, domain 1"/>
    <property type="match status" value="1"/>
</dbReference>
<dbReference type="CDD" id="cd01793">
    <property type="entry name" value="Ubl_FUBI"/>
    <property type="match status" value="1"/>
</dbReference>
<dbReference type="SUPFAM" id="SSF54236">
    <property type="entry name" value="Ubiquitin-like"/>
    <property type="match status" value="1"/>
</dbReference>
<evidence type="ECO:0000256" key="3">
    <source>
        <dbReference type="SAM" id="MobiDB-lite"/>
    </source>
</evidence>
<proteinExistence type="predicted"/>
<dbReference type="FunCoup" id="A0A671YQD1">
    <property type="interactions" value="1238"/>
</dbReference>
<organism evidence="5 6">
    <name type="scientific">Sparus aurata</name>
    <name type="common">Gilthead sea bream</name>
    <dbReference type="NCBI Taxonomy" id="8175"/>
    <lineage>
        <taxon>Eukaryota</taxon>
        <taxon>Metazoa</taxon>
        <taxon>Chordata</taxon>
        <taxon>Craniata</taxon>
        <taxon>Vertebrata</taxon>
        <taxon>Euteleostomi</taxon>
        <taxon>Actinopterygii</taxon>
        <taxon>Neopterygii</taxon>
        <taxon>Teleostei</taxon>
        <taxon>Neoteleostei</taxon>
        <taxon>Acanthomorphata</taxon>
        <taxon>Eupercaria</taxon>
        <taxon>Spariformes</taxon>
        <taxon>Sparidae</taxon>
        <taxon>Sparus</taxon>
    </lineage>
</organism>
<dbReference type="GO" id="GO:0003735">
    <property type="term" value="F:structural constituent of ribosome"/>
    <property type="evidence" value="ECO:0007669"/>
    <property type="project" value="InterPro"/>
</dbReference>
<evidence type="ECO:0000259" key="4">
    <source>
        <dbReference type="PROSITE" id="PS50053"/>
    </source>
</evidence>
<gene>
    <name evidence="5" type="primary">FAU</name>
    <name evidence="5" type="synonym">faua</name>
</gene>
<dbReference type="InterPro" id="IPR019956">
    <property type="entry name" value="Ubiquitin_dom"/>
</dbReference>
<dbReference type="Pfam" id="PF04758">
    <property type="entry name" value="Ribosomal_S30"/>
    <property type="match status" value="1"/>
</dbReference>
<feature type="domain" description="Ubiquitin-like" evidence="4">
    <location>
        <begin position="39"/>
        <end position="112"/>
    </location>
</feature>
<dbReference type="Proteomes" id="UP000472265">
    <property type="component" value="Chromosome 22"/>
</dbReference>
<evidence type="ECO:0000313" key="5">
    <source>
        <dbReference type="Ensembl" id="ENSSAUP00010065018.1"/>
    </source>
</evidence>
<reference evidence="5" key="2">
    <citation type="submission" date="2025-08" db="UniProtKB">
        <authorList>
            <consortium name="Ensembl"/>
        </authorList>
    </citation>
    <scope>IDENTIFICATION</scope>
</reference>
<dbReference type="AlphaFoldDB" id="A0A671YQD1"/>
<evidence type="ECO:0000256" key="1">
    <source>
        <dbReference type="ARBA" id="ARBA00022980"/>
    </source>
</evidence>
<dbReference type="InterPro" id="IPR039415">
    <property type="entry name" value="FUBI"/>
</dbReference>
<dbReference type="SMART" id="SM00213">
    <property type="entry name" value="UBQ"/>
    <property type="match status" value="1"/>
</dbReference>
<dbReference type="InterPro" id="IPR006846">
    <property type="entry name" value="Ribosomal_eS30"/>
</dbReference>
<sequence>MKRVSHAASYASIALARYRGGEVCPSSRHVAVLCISIKMQLFLRAQNTHTLEVTGQETVGQIKAHVQAVEGLLVEDQVLLLAGCPLEDDSSLASCGVSEHCTLEVAGRLLGGKVHGSLARAGKVRGQTPKVDKQEKKKKKTGRAKRRIQYNRRFVNVVPTFGKKKGPNANS</sequence>
<evidence type="ECO:0000256" key="2">
    <source>
        <dbReference type="ARBA" id="ARBA00023274"/>
    </source>
</evidence>
<dbReference type="GO" id="GO:0006412">
    <property type="term" value="P:translation"/>
    <property type="evidence" value="ECO:0007669"/>
    <property type="project" value="InterPro"/>
</dbReference>
<keyword evidence="6" id="KW-1185">Reference proteome</keyword>
<dbReference type="InterPro" id="IPR000626">
    <property type="entry name" value="Ubiquitin-like_dom"/>
</dbReference>
<dbReference type="GO" id="GO:0022627">
    <property type="term" value="C:cytosolic small ribosomal subunit"/>
    <property type="evidence" value="ECO:0007669"/>
    <property type="project" value="TreeGrafter"/>
</dbReference>
<keyword evidence="2" id="KW-0687">Ribonucleoprotein</keyword>
<dbReference type="PRINTS" id="PR00348">
    <property type="entry name" value="UBIQUITIN"/>
</dbReference>
<dbReference type="Ensembl" id="ENSSAUT00010068098.1">
    <property type="protein sequence ID" value="ENSSAUP00010065018.1"/>
    <property type="gene ID" value="ENSSAUG00010026031.1"/>
</dbReference>
<protein>
    <submittedName>
        <fullName evidence="5">FAU ubiquitin like and ribosomal protein S30 fusion a</fullName>
    </submittedName>
</protein>
<dbReference type="InParanoid" id="A0A671YQD1"/>
<dbReference type="FunFam" id="3.10.20.90:FF:000353">
    <property type="entry name" value="40S ribosomal protein S30"/>
    <property type="match status" value="1"/>
</dbReference>
<feature type="region of interest" description="Disordered" evidence="3">
    <location>
        <begin position="122"/>
        <end position="145"/>
    </location>
</feature>
<evidence type="ECO:0000313" key="6">
    <source>
        <dbReference type="Proteomes" id="UP000472265"/>
    </source>
</evidence>
<dbReference type="InterPro" id="IPR029071">
    <property type="entry name" value="Ubiquitin-like_domsf"/>
</dbReference>
<reference evidence="5" key="3">
    <citation type="submission" date="2025-09" db="UniProtKB">
        <authorList>
            <consortium name="Ensembl"/>
        </authorList>
    </citation>
    <scope>IDENTIFICATION</scope>
</reference>
<dbReference type="PANTHER" id="PTHR12650:SF30">
    <property type="entry name" value="40S RIBOSOMAL PROTEIN S30-RELATED"/>
    <property type="match status" value="1"/>
</dbReference>
<name>A0A671YQD1_SPAAU</name>